<dbReference type="AlphaFoldDB" id="A0A842HQE2"/>
<evidence type="ECO:0000256" key="3">
    <source>
        <dbReference type="ARBA" id="ARBA00022692"/>
    </source>
</evidence>
<evidence type="ECO:0000313" key="7">
    <source>
        <dbReference type="EMBL" id="MBC2770547.1"/>
    </source>
</evidence>
<dbReference type="Proteomes" id="UP000545386">
    <property type="component" value="Unassembled WGS sequence"/>
</dbReference>
<accession>A0A842HQE2</accession>
<feature type="transmembrane region" description="Helical" evidence="6">
    <location>
        <begin position="228"/>
        <end position="249"/>
    </location>
</feature>
<dbReference type="Pfam" id="PF03649">
    <property type="entry name" value="UPF0014"/>
    <property type="match status" value="1"/>
</dbReference>
<keyword evidence="5 6" id="KW-0472">Membrane</keyword>
<feature type="transmembrane region" description="Helical" evidence="6">
    <location>
        <begin position="66"/>
        <end position="85"/>
    </location>
</feature>
<feature type="transmembrane region" description="Helical" evidence="6">
    <location>
        <begin position="194"/>
        <end position="216"/>
    </location>
</feature>
<keyword evidence="8" id="KW-1185">Reference proteome</keyword>
<dbReference type="RefSeq" id="WP_185780224.1">
    <property type="nucleotide sequence ID" value="NZ_JACJUU010000009.1"/>
</dbReference>
<evidence type="ECO:0000256" key="5">
    <source>
        <dbReference type="ARBA" id="ARBA00023136"/>
    </source>
</evidence>
<feature type="transmembrane region" description="Helical" evidence="6">
    <location>
        <begin position="131"/>
        <end position="151"/>
    </location>
</feature>
<dbReference type="PANTHER" id="PTHR30028">
    <property type="entry name" value="UPF0014 INNER MEMBRANE PROTEIN YBBM-RELATED"/>
    <property type="match status" value="1"/>
</dbReference>
<gene>
    <name evidence="7" type="primary">fetB</name>
    <name evidence="7" type="ORF">GTU67_11590</name>
</gene>
<organism evidence="7 8">
    <name type="scientific">Pusillimonas minor</name>
    <dbReference type="NCBI Taxonomy" id="2697024"/>
    <lineage>
        <taxon>Bacteria</taxon>
        <taxon>Pseudomonadati</taxon>
        <taxon>Pseudomonadota</taxon>
        <taxon>Betaproteobacteria</taxon>
        <taxon>Burkholderiales</taxon>
        <taxon>Alcaligenaceae</taxon>
        <taxon>Pusillimonas</taxon>
    </lineage>
</organism>
<evidence type="ECO:0000256" key="6">
    <source>
        <dbReference type="SAM" id="Phobius"/>
    </source>
</evidence>
<name>A0A842HQE2_9BURK</name>
<feature type="transmembrane region" description="Helical" evidence="6">
    <location>
        <begin position="12"/>
        <end position="30"/>
    </location>
</feature>
<evidence type="ECO:0000313" key="8">
    <source>
        <dbReference type="Proteomes" id="UP000545386"/>
    </source>
</evidence>
<evidence type="ECO:0000256" key="1">
    <source>
        <dbReference type="ARBA" id="ARBA00004141"/>
    </source>
</evidence>
<dbReference type="PANTHER" id="PTHR30028:SF0">
    <property type="entry name" value="PROTEIN ALUMINUM SENSITIVE 3"/>
    <property type="match status" value="1"/>
</dbReference>
<sequence length="264" mass="28749">MSIERAIDLDWINLAMALPLIFVAIGLSWWQRLGLGKSLIIGAIRAAVQLLLIGQILVWLFSTERWYLVLAVLLVMVVAATFSATGRLEAVGSRARLRWLCGGAILIGSGLTMAYVDVLVVHITPWYDPRYLIPIFGMIVGNAMNGAALAAERLRSEFQSRRDEIEACLALGASPAQASAIVVRQAMQAAMIPTINALAVVGIVSLPGMMTGQILAGADPTQAVNYQLVVMFMLTSATAITAILVTLWYRNRFFSRDEQLVMLD</sequence>
<dbReference type="GO" id="GO:0005886">
    <property type="term" value="C:plasma membrane"/>
    <property type="evidence" value="ECO:0007669"/>
    <property type="project" value="TreeGrafter"/>
</dbReference>
<comment type="similarity">
    <text evidence="2">Belongs to the UPF0014 family.</text>
</comment>
<protein>
    <submittedName>
        <fullName evidence="7">Iron export ABC transporter permease subunit FetB</fullName>
    </submittedName>
</protein>
<comment type="caution">
    <text evidence="7">The sequence shown here is derived from an EMBL/GenBank/DDBJ whole genome shotgun (WGS) entry which is preliminary data.</text>
</comment>
<feature type="transmembrane region" description="Helical" evidence="6">
    <location>
        <begin position="97"/>
        <end position="116"/>
    </location>
</feature>
<comment type="subcellular location">
    <subcellularLocation>
        <location evidence="1">Membrane</location>
        <topology evidence="1">Multi-pass membrane protein</topology>
    </subcellularLocation>
</comment>
<feature type="transmembrane region" description="Helical" evidence="6">
    <location>
        <begin position="42"/>
        <end position="60"/>
    </location>
</feature>
<dbReference type="InterPro" id="IPR005226">
    <property type="entry name" value="UPF0014_fam"/>
</dbReference>
<reference evidence="7 8" key="1">
    <citation type="submission" date="2020-08" db="EMBL/GenBank/DDBJ databases">
        <title>Paraeoetvoesia sp. YC-7-48 draft genome sequence.</title>
        <authorList>
            <person name="Yao L."/>
        </authorList>
    </citation>
    <scope>NUCLEOTIDE SEQUENCE [LARGE SCALE GENOMIC DNA]</scope>
    <source>
        <strain evidence="8">YC-7-48</strain>
    </source>
</reference>
<evidence type="ECO:0000256" key="2">
    <source>
        <dbReference type="ARBA" id="ARBA00005268"/>
    </source>
</evidence>
<keyword evidence="4 6" id="KW-1133">Transmembrane helix</keyword>
<evidence type="ECO:0000256" key="4">
    <source>
        <dbReference type="ARBA" id="ARBA00022989"/>
    </source>
</evidence>
<dbReference type="EMBL" id="JACJUU010000009">
    <property type="protein sequence ID" value="MBC2770547.1"/>
    <property type="molecule type" value="Genomic_DNA"/>
</dbReference>
<proteinExistence type="inferred from homology"/>
<keyword evidence="3 6" id="KW-0812">Transmembrane</keyword>